<sequence>MNTLDWIPPGGGVRWTRVGELGWHAFTLPIHRGDRVLAELGEDSGAVIQMDGEQQLTWLIEPWAEAVRHLREREGVTLAGDDGSYLFVPGMARARLCWWRVAPEPGRLLTDAGRLAEAYAVVRRPGGRTAERQADRARGGVW</sequence>
<dbReference type="AlphaFoldDB" id="A0A7H8N679"/>
<gene>
    <name evidence="1" type="ORF">HUT08_10755</name>
</gene>
<organism evidence="1 2">
    <name type="scientific">Streptomyces buecherae</name>
    <dbReference type="NCBI Taxonomy" id="2763006"/>
    <lineage>
        <taxon>Bacteria</taxon>
        <taxon>Bacillati</taxon>
        <taxon>Actinomycetota</taxon>
        <taxon>Actinomycetes</taxon>
        <taxon>Kitasatosporales</taxon>
        <taxon>Streptomycetaceae</taxon>
        <taxon>Streptomyces</taxon>
    </lineage>
</organism>
<proteinExistence type="predicted"/>
<evidence type="ECO:0000313" key="2">
    <source>
        <dbReference type="Proteomes" id="UP000509303"/>
    </source>
</evidence>
<reference evidence="1 2" key="1">
    <citation type="submission" date="2020-06" db="EMBL/GenBank/DDBJ databases">
        <title>Genome mining for natural products.</title>
        <authorList>
            <person name="Zhang B."/>
            <person name="Shi J."/>
            <person name="Ge H."/>
        </authorList>
    </citation>
    <scope>NUCLEOTIDE SEQUENCE [LARGE SCALE GENOMIC DNA]</scope>
    <source>
        <strain evidence="1 2">NA00687</strain>
    </source>
</reference>
<dbReference type="EMBL" id="CP054929">
    <property type="protein sequence ID" value="QKW49945.1"/>
    <property type="molecule type" value="Genomic_DNA"/>
</dbReference>
<name>A0A7H8N679_9ACTN</name>
<keyword evidence="2" id="KW-1185">Reference proteome</keyword>
<evidence type="ECO:0000313" key="1">
    <source>
        <dbReference type="EMBL" id="QKW49945.1"/>
    </source>
</evidence>
<accession>A0A7H8N679</accession>
<dbReference type="Proteomes" id="UP000509303">
    <property type="component" value="Chromosome"/>
</dbReference>
<protein>
    <submittedName>
        <fullName evidence="1">Uncharacterized protein</fullName>
    </submittedName>
</protein>
<dbReference type="RefSeq" id="WP_176161680.1">
    <property type="nucleotide sequence ID" value="NZ_CP054929.1"/>
</dbReference>